<accession>A0A146FTA3</accession>
<feature type="transmembrane region" description="Helical" evidence="1">
    <location>
        <begin position="37"/>
        <end position="60"/>
    </location>
</feature>
<name>A0A146FTA3_ASPKA</name>
<comment type="caution">
    <text evidence="2">The sequence shown here is derived from an EMBL/GenBank/DDBJ whole genome shotgun (WGS) entry which is preliminary data.</text>
</comment>
<reference evidence="2 3" key="1">
    <citation type="journal article" date="2016" name="DNA Res.">
        <title>Genome sequence of Aspergillus luchuensis NBRC 4314.</title>
        <authorList>
            <person name="Yamada O."/>
            <person name="Machida M."/>
            <person name="Hosoyama A."/>
            <person name="Goto M."/>
            <person name="Takahashi T."/>
            <person name="Futagami T."/>
            <person name="Yamagata Y."/>
            <person name="Takeuchi M."/>
            <person name="Kobayashi T."/>
            <person name="Koike H."/>
            <person name="Abe K."/>
            <person name="Asai K."/>
            <person name="Arita M."/>
            <person name="Fujita N."/>
            <person name="Fukuda K."/>
            <person name="Higa K."/>
            <person name="Horikawa H."/>
            <person name="Ishikawa T."/>
            <person name="Jinno K."/>
            <person name="Kato Y."/>
            <person name="Kirimura K."/>
            <person name="Mizutani O."/>
            <person name="Nakasone K."/>
            <person name="Sano M."/>
            <person name="Shiraishi Y."/>
            <person name="Tsukahara M."/>
            <person name="Gomi K."/>
        </authorList>
    </citation>
    <scope>NUCLEOTIDE SEQUENCE [LARGE SCALE GENOMIC DNA]</scope>
    <source>
        <strain evidence="2 3">RIB 2604</strain>
    </source>
</reference>
<evidence type="ECO:0000313" key="3">
    <source>
        <dbReference type="Proteomes" id="UP000075230"/>
    </source>
</evidence>
<organism evidence="2 3">
    <name type="scientific">Aspergillus kawachii</name>
    <name type="common">White koji mold</name>
    <name type="synonym">Aspergillus awamori var. kawachi</name>
    <dbReference type="NCBI Taxonomy" id="1069201"/>
    <lineage>
        <taxon>Eukaryota</taxon>
        <taxon>Fungi</taxon>
        <taxon>Dikarya</taxon>
        <taxon>Ascomycota</taxon>
        <taxon>Pezizomycotina</taxon>
        <taxon>Eurotiomycetes</taxon>
        <taxon>Eurotiomycetidae</taxon>
        <taxon>Eurotiales</taxon>
        <taxon>Aspergillaceae</taxon>
        <taxon>Aspergillus</taxon>
        <taxon>Aspergillus subgen. Circumdati</taxon>
    </lineage>
</organism>
<keyword evidence="1" id="KW-0472">Membrane</keyword>
<dbReference type="AlphaFoldDB" id="A0A146FTA3"/>
<protein>
    <submittedName>
        <fullName evidence="2">Uncharacterized protein</fullName>
    </submittedName>
</protein>
<dbReference type="EMBL" id="BCWF01000025">
    <property type="protein sequence ID" value="GAT28637.1"/>
    <property type="molecule type" value="Genomic_DNA"/>
</dbReference>
<reference evidence="3" key="2">
    <citation type="submission" date="2016-02" db="EMBL/GenBank/DDBJ databases">
        <title>Genome sequencing of Aspergillus luchuensis NBRC 4314.</title>
        <authorList>
            <person name="Yamada O."/>
        </authorList>
    </citation>
    <scope>NUCLEOTIDE SEQUENCE [LARGE SCALE GENOMIC DNA]</scope>
    <source>
        <strain evidence="3">RIB 2604</strain>
    </source>
</reference>
<keyword evidence="1" id="KW-1133">Transmembrane helix</keyword>
<proteinExistence type="predicted"/>
<gene>
    <name evidence="2" type="ORF">RIB2604_02602800</name>
</gene>
<keyword evidence="1" id="KW-0812">Transmembrane</keyword>
<dbReference type="Proteomes" id="UP000075230">
    <property type="component" value="Unassembled WGS sequence"/>
</dbReference>
<sequence length="271" mass="30872">MEKLKLELRGGKLVVPRGAAPTVFYFLLHTTLYVEDYQIIGTMKIVPIVFLAISTGAFVLPQNMFQPFQPSFDSINNEIDQPTTTTLPITYRKCYKLTHIDRGEIKRFIPHGGHGGHGGFFWEPLLFDEDTPPRTFQVCGDYKSGCPSPEGNVTDGGSFYLNWLSKEWGPLVLKANRDKSWYLWPNENSENKDPLVPFKFQAVKDDGDKKGFLRIRGNNTHGFNGLAIVKEYNRNALWNTKGDGFMKFRFDEVECKGDETQHLDGEEHGEL</sequence>
<dbReference type="VEuPathDB" id="FungiDB:ASPFODRAFT_547544"/>
<evidence type="ECO:0000256" key="1">
    <source>
        <dbReference type="SAM" id="Phobius"/>
    </source>
</evidence>
<evidence type="ECO:0000313" key="2">
    <source>
        <dbReference type="EMBL" id="GAT28637.1"/>
    </source>
</evidence>